<comment type="caution">
    <text evidence="2">The sequence shown here is derived from an EMBL/GenBank/DDBJ whole genome shotgun (WGS) entry which is preliminary data.</text>
</comment>
<name>A0A1F4VDI6_UNCKA</name>
<feature type="transmembrane region" description="Helical" evidence="1">
    <location>
        <begin position="62"/>
        <end position="79"/>
    </location>
</feature>
<gene>
    <name evidence="2" type="ORF">A3A78_04645</name>
</gene>
<evidence type="ECO:0000313" key="2">
    <source>
        <dbReference type="EMBL" id="OGC55235.1"/>
    </source>
</evidence>
<dbReference type="Proteomes" id="UP000176504">
    <property type="component" value="Unassembled WGS sequence"/>
</dbReference>
<sequence length="113" mass="12627">MKRTSFDRDLLGPVLLGVLMFFAGVLVARSFSDYRPIAYVLGAIGIWASQNSGKAARFISKIFLWGAILPTFTLNYVEYKPGFTLSVANAVVMTLAGIHFFLPLRFAFPFRKK</sequence>
<reference evidence="2 3" key="1">
    <citation type="journal article" date="2016" name="Nat. Commun.">
        <title>Thousands of microbial genomes shed light on interconnected biogeochemical processes in an aquifer system.</title>
        <authorList>
            <person name="Anantharaman K."/>
            <person name="Brown C.T."/>
            <person name="Hug L.A."/>
            <person name="Sharon I."/>
            <person name="Castelle C.J."/>
            <person name="Probst A.J."/>
            <person name="Thomas B.C."/>
            <person name="Singh A."/>
            <person name="Wilkins M.J."/>
            <person name="Karaoz U."/>
            <person name="Brodie E.L."/>
            <person name="Williams K.H."/>
            <person name="Hubbard S.S."/>
            <person name="Banfield J.F."/>
        </authorList>
    </citation>
    <scope>NUCLEOTIDE SEQUENCE [LARGE SCALE GENOMIC DNA]</scope>
</reference>
<feature type="transmembrane region" description="Helical" evidence="1">
    <location>
        <begin position="10"/>
        <end position="28"/>
    </location>
</feature>
<dbReference type="EMBL" id="MEVI01000003">
    <property type="protein sequence ID" value="OGC55235.1"/>
    <property type="molecule type" value="Genomic_DNA"/>
</dbReference>
<dbReference type="AlphaFoldDB" id="A0A1F4VDI6"/>
<feature type="transmembrane region" description="Helical" evidence="1">
    <location>
        <begin position="85"/>
        <end position="108"/>
    </location>
</feature>
<keyword evidence="1" id="KW-0472">Membrane</keyword>
<accession>A0A1F4VDI6</accession>
<keyword evidence="1" id="KW-0812">Transmembrane</keyword>
<evidence type="ECO:0000313" key="3">
    <source>
        <dbReference type="Proteomes" id="UP000176504"/>
    </source>
</evidence>
<protein>
    <submittedName>
        <fullName evidence="2">Uncharacterized protein</fullName>
    </submittedName>
</protein>
<proteinExistence type="predicted"/>
<organism evidence="2 3">
    <name type="scientific">candidate division WWE3 bacterium RIFCSPLOWO2_01_FULL_41_18</name>
    <dbReference type="NCBI Taxonomy" id="1802625"/>
    <lineage>
        <taxon>Bacteria</taxon>
        <taxon>Katanobacteria</taxon>
    </lineage>
</organism>
<evidence type="ECO:0000256" key="1">
    <source>
        <dbReference type="SAM" id="Phobius"/>
    </source>
</evidence>
<keyword evidence="1" id="KW-1133">Transmembrane helix</keyword>